<gene>
    <name evidence="1" type="ORF">LIER_28301</name>
</gene>
<evidence type="ECO:0000313" key="1">
    <source>
        <dbReference type="EMBL" id="GAA0175044.1"/>
    </source>
</evidence>
<sequence>MVNLASPSSFARPVVGLLSPMPSLEEAMHNALSLLLDQGIPRLLGCGFRYFAASTSRAVADGHTTLYHQTLDLNEELAEERHNGEALE</sequence>
<organism evidence="1 2">
    <name type="scientific">Lithospermum erythrorhizon</name>
    <name type="common">Purple gromwell</name>
    <name type="synonym">Lithospermum officinale var. erythrorhizon</name>
    <dbReference type="NCBI Taxonomy" id="34254"/>
    <lineage>
        <taxon>Eukaryota</taxon>
        <taxon>Viridiplantae</taxon>
        <taxon>Streptophyta</taxon>
        <taxon>Embryophyta</taxon>
        <taxon>Tracheophyta</taxon>
        <taxon>Spermatophyta</taxon>
        <taxon>Magnoliopsida</taxon>
        <taxon>eudicotyledons</taxon>
        <taxon>Gunneridae</taxon>
        <taxon>Pentapetalae</taxon>
        <taxon>asterids</taxon>
        <taxon>lamiids</taxon>
        <taxon>Boraginales</taxon>
        <taxon>Boraginaceae</taxon>
        <taxon>Boraginoideae</taxon>
        <taxon>Lithospermeae</taxon>
        <taxon>Lithospermum</taxon>
    </lineage>
</organism>
<name>A0AAV3RGW4_LITER</name>
<protein>
    <submittedName>
        <fullName evidence="1">Uncharacterized protein</fullName>
    </submittedName>
</protein>
<evidence type="ECO:0000313" key="2">
    <source>
        <dbReference type="Proteomes" id="UP001454036"/>
    </source>
</evidence>
<comment type="caution">
    <text evidence="1">The sequence shown here is derived from an EMBL/GenBank/DDBJ whole genome shotgun (WGS) entry which is preliminary data.</text>
</comment>
<dbReference type="EMBL" id="BAABME010009372">
    <property type="protein sequence ID" value="GAA0175044.1"/>
    <property type="molecule type" value="Genomic_DNA"/>
</dbReference>
<proteinExistence type="predicted"/>
<reference evidence="1 2" key="1">
    <citation type="submission" date="2024-01" db="EMBL/GenBank/DDBJ databases">
        <title>The complete chloroplast genome sequence of Lithospermum erythrorhizon: insights into the phylogenetic relationship among Boraginaceae species and the maternal lineages of purple gromwells.</title>
        <authorList>
            <person name="Okada T."/>
            <person name="Watanabe K."/>
        </authorList>
    </citation>
    <scope>NUCLEOTIDE SEQUENCE [LARGE SCALE GENOMIC DNA]</scope>
</reference>
<dbReference type="AlphaFoldDB" id="A0AAV3RGW4"/>
<keyword evidence="2" id="KW-1185">Reference proteome</keyword>
<dbReference type="Proteomes" id="UP001454036">
    <property type="component" value="Unassembled WGS sequence"/>
</dbReference>
<accession>A0AAV3RGW4</accession>